<dbReference type="AlphaFoldDB" id="A0A2W5TYI4"/>
<reference evidence="2 3" key="1">
    <citation type="submission" date="2017-08" db="EMBL/GenBank/DDBJ databases">
        <title>Infants hospitalized years apart are colonized by the same room-sourced microbial strains.</title>
        <authorList>
            <person name="Brooks B."/>
            <person name="Olm M.R."/>
            <person name="Firek B.A."/>
            <person name="Baker R."/>
            <person name="Thomas B.C."/>
            <person name="Morowitz M.J."/>
            <person name="Banfield J.F."/>
        </authorList>
    </citation>
    <scope>NUCLEOTIDE SEQUENCE [LARGE SCALE GENOMIC DNA]</scope>
    <source>
        <strain evidence="2">S2_003_000_R2_14</strain>
    </source>
</reference>
<organism evidence="2 3">
    <name type="scientific">Archangium gephyra</name>
    <dbReference type="NCBI Taxonomy" id="48"/>
    <lineage>
        <taxon>Bacteria</taxon>
        <taxon>Pseudomonadati</taxon>
        <taxon>Myxococcota</taxon>
        <taxon>Myxococcia</taxon>
        <taxon>Myxococcales</taxon>
        <taxon>Cystobacterineae</taxon>
        <taxon>Archangiaceae</taxon>
        <taxon>Archangium</taxon>
    </lineage>
</organism>
<evidence type="ECO:0000313" key="2">
    <source>
        <dbReference type="EMBL" id="PZR17376.1"/>
    </source>
</evidence>
<feature type="chain" id="PRO_5016175456" description="Lipoprotein" evidence="1">
    <location>
        <begin position="21"/>
        <end position="246"/>
    </location>
</feature>
<sequence length="246" mass="27072">MTRVALAAVTALVLTGCATAQITVPPTDVADLERNLRGDSRFLRVSMHVTPFYGDQTRKLLTPVDPELVRYLNDASGKPLNPGPVEATFPAGTPVRIMKAEFPSGWTMAERVLYTPRSLVWVYVDVAGRPTNAPPAVLVMRPGIKTADEFNTELERLLTRQDPALRLEGFSDAVRTAVKAKKAVKDMPSEALEMAWGYPENKRIEMIDSQRHETWYWGDKAREAKLVDGRLVSFSGANAASSSSSP</sequence>
<protein>
    <recommendedName>
        <fullName evidence="4">Lipoprotein</fullName>
    </recommendedName>
</protein>
<evidence type="ECO:0000313" key="3">
    <source>
        <dbReference type="Proteomes" id="UP000249061"/>
    </source>
</evidence>
<evidence type="ECO:0000256" key="1">
    <source>
        <dbReference type="SAM" id="SignalP"/>
    </source>
</evidence>
<dbReference type="EMBL" id="QFQP01000002">
    <property type="protein sequence ID" value="PZR17376.1"/>
    <property type="molecule type" value="Genomic_DNA"/>
</dbReference>
<accession>A0A2W5TYI4</accession>
<keyword evidence="1" id="KW-0732">Signal</keyword>
<comment type="caution">
    <text evidence="2">The sequence shown here is derived from an EMBL/GenBank/DDBJ whole genome shotgun (WGS) entry which is preliminary data.</text>
</comment>
<evidence type="ECO:0008006" key="4">
    <source>
        <dbReference type="Google" id="ProtNLM"/>
    </source>
</evidence>
<dbReference type="PROSITE" id="PS51257">
    <property type="entry name" value="PROKAR_LIPOPROTEIN"/>
    <property type="match status" value="1"/>
</dbReference>
<dbReference type="Proteomes" id="UP000249061">
    <property type="component" value="Unassembled WGS sequence"/>
</dbReference>
<gene>
    <name evidence="2" type="ORF">DI536_03370</name>
</gene>
<proteinExistence type="predicted"/>
<feature type="signal peptide" evidence="1">
    <location>
        <begin position="1"/>
        <end position="20"/>
    </location>
</feature>
<name>A0A2W5TYI4_9BACT</name>